<gene>
    <name evidence="3" type="ORF">MEDL_1229</name>
</gene>
<organism evidence="3 4">
    <name type="scientific">Mytilus edulis</name>
    <name type="common">Blue mussel</name>
    <dbReference type="NCBI Taxonomy" id="6550"/>
    <lineage>
        <taxon>Eukaryota</taxon>
        <taxon>Metazoa</taxon>
        <taxon>Spiralia</taxon>
        <taxon>Lophotrochozoa</taxon>
        <taxon>Mollusca</taxon>
        <taxon>Bivalvia</taxon>
        <taxon>Autobranchia</taxon>
        <taxon>Pteriomorphia</taxon>
        <taxon>Mytilida</taxon>
        <taxon>Mytiloidea</taxon>
        <taxon>Mytilidae</taxon>
        <taxon>Mytilinae</taxon>
        <taxon>Mytilus</taxon>
    </lineage>
</organism>
<evidence type="ECO:0000313" key="4">
    <source>
        <dbReference type="Proteomes" id="UP000683360"/>
    </source>
</evidence>
<keyword evidence="1" id="KW-1015">Disulfide bond</keyword>
<proteinExistence type="predicted"/>
<accession>A0A8S3PPU7</accession>
<dbReference type="SUPFAM" id="SSF57567">
    <property type="entry name" value="Serine protease inhibitors"/>
    <property type="match status" value="1"/>
</dbReference>
<dbReference type="CDD" id="cd19941">
    <property type="entry name" value="TIL"/>
    <property type="match status" value="1"/>
</dbReference>
<comment type="caution">
    <text evidence="3">The sequence shown here is derived from an EMBL/GenBank/DDBJ whole genome shotgun (WGS) entry which is preliminary data.</text>
</comment>
<dbReference type="PANTHER" id="PTHR11339">
    <property type="entry name" value="EXTRACELLULAR MATRIX GLYCOPROTEIN RELATED"/>
    <property type="match status" value="1"/>
</dbReference>
<evidence type="ECO:0000259" key="2">
    <source>
        <dbReference type="SMART" id="SM00832"/>
    </source>
</evidence>
<sequence>MKYSSTDKCPVSLPVKECTEEQNKLLSSDTYCGKINPDRQEGVTPFADCLKSDSKMAKELFDACIVDVCMNLGGPYEKEALCLAIDAVAQNCRKNDFEYDEWRKPDFCPMTCDEHSTYKFSSKCPATCENKNPTDEDCDLPAVEGCVCDEGYYLDDKKCPRKSV</sequence>
<evidence type="ECO:0000256" key="1">
    <source>
        <dbReference type="ARBA" id="ARBA00023157"/>
    </source>
</evidence>
<evidence type="ECO:0000313" key="3">
    <source>
        <dbReference type="EMBL" id="CAG2185631.1"/>
    </source>
</evidence>
<name>A0A8S3PPU7_MYTED</name>
<keyword evidence="4" id="KW-1185">Reference proteome</keyword>
<dbReference type="InterPro" id="IPR014853">
    <property type="entry name" value="VWF/SSPO/ZAN-like_Cys-rich_dom"/>
</dbReference>
<dbReference type="GO" id="GO:0005615">
    <property type="term" value="C:extracellular space"/>
    <property type="evidence" value="ECO:0007669"/>
    <property type="project" value="TreeGrafter"/>
</dbReference>
<dbReference type="Pfam" id="PF08742">
    <property type="entry name" value="C8"/>
    <property type="match status" value="1"/>
</dbReference>
<dbReference type="InterPro" id="IPR002919">
    <property type="entry name" value="TIL_dom"/>
</dbReference>
<dbReference type="Gene3D" id="2.10.25.10">
    <property type="entry name" value="Laminin"/>
    <property type="match status" value="1"/>
</dbReference>
<feature type="domain" description="VWF/SSPO/Zonadhesin-like cysteine-rich" evidence="2">
    <location>
        <begin position="25"/>
        <end position="109"/>
    </location>
</feature>
<dbReference type="AlphaFoldDB" id="A0A8S3PPU7"/>
<dbReference type="OrthoDB" id="6287323at2759"/>
<dbReference type="GO" id="GO:0031012">
    <property type="term" value="C:extracellular matrix"/>
    <property type="evidence" value="ECO:0007669"/>
    <property type="project" value="TreeGrafter"/>
</dbReference>
<dbReference type="Proteomes" id="UP000683360">
    <property type="component" value="Unassembled WGS sequence"/>
</dbReference>
<dbReference type="EMBL" id="CAJPWZ010000096">
    <property type="protein sequence ID" value="CAG2185631.1"/>
    <property type="molecule type" value="Genomic_DNA"/>
</dbReference>
<dbReference type="PANTHER" id="PTHR11339:SF373">
    <property type="entry name" value="VWFD DOMAIN-CONTAINING PROTEIN"/>
    <property type="match status" value="1"/>
</dbReference>
<dbReference type="InterPro" id="IPR036084">
    <property type="entry name" value="Ser_inhib-like_sf"/>
</dbReference>
<dbReference type="Pfam" id="PF01826">
    <property type="entry name" value="TIL"/>
    <property type="match status" value="1"/>
</dbReference>
<dbReference type="SMART" id="SM00832">
    <property type="entry name" value="C8"/>
    <property type="match status" value="1"/>
</dbReference>
<dbReference type="InterPro" id="IPR050780">
    <property type="entry name" value="Mucin_vWF_Thrombospondin_sf"/>
</dbReference>
<protein>
    <recommendedName>
        <fullName evidence="2">VWF/SSPO/Zonadhesin-like cysteine-rich domain-containing protein</fullName>
    </recommendedName>
</protein>
<reference evidence="3" key="1">
    <citation type="submission" date="2021-03" db="EMBL/GenBank/DDBJ databases">
        <authorList>
            <person name="Bekaert M."/>
        </authorList>
    </citation>
    <scope>NUCLEOTIDE SEQUENCE</scope>
</reference>